<feature type="compositionally biased region" description="Basic and acidic residues" evidence="1">
    <location>
        <begin position="367"/>
        <end position="381"/>
    </location>
</feature>
<feature type="region of interest" description="Disordered" evidence="1">
    <location>
        <begin position="359"/>
        <end position="381"/>
    </location>
</feature>
<gene>
    <name evidence="4" type="ORF">C7959_10427</name>
</gene>
<accession>A0A4R8H0F8</accession>
<reference evidence="4 5" key="1">
    <citation type="submission" date="2019-03" db="EMBL/GenBank/DDBJ databases">
        <title>Subsurface microbial communities from deep shales in Ohio and West Virginia, USA.</title>
        <authorList>
            <person name="Wrighton K."/>
        </authorList>
    </citation>
    <scope>NUCLEOTIDE SEQUENCE [LARGE SCALE GENOMIC DNA]</scope>
    <source>
        <strain evidence="4 5">MSL 6dP</strain>
    </source>
</reference>
<evidence type="ECO:0000256" key="2">
    <source>
        <dbReference type="SAM" id="Phobius"/>
    </source>
</evidence>
<organism evidence="4 5">
    <name type="scientific">Orenia marismortui</name>
    <dbReference type="NCBI Taxonomy" id="46469"/>
    <lineage>
        <taxon>Bacteria</taxon>
        <taxon>Bacillati</taxon>
        <taxon>Bacillota</taxon>
        <taxon>Clostridia</taxon>
        <taxon>Halanaerobiales</taxon>
        <taxon>Halobacteroidaceae</taxon>
        <taxon>Orenia</taxon>
    </lineage>
</organism>
<comment type="caution">
    <text evidence="4">The sequence shown here is derived from an EMBL/GenBank/DDBJ whole genome shotgun (WGS) entry which is preliminary data.</text>
</comment>
<dbReference type="STRING" id="926561.GCA_000379025_00332"/>
<keyword evidence="2" id="KW-0812">Transmembrane</keyword>
<dbReference type="EMBL" id="SOEG01000004">
    <property type="protein sequence ID" value="TDX52902.1"/>
    <property type="molecule type" value="Genomic_DNA"/>
</dbReference>
<feature type="signal peptide" evidence="3">
    <location>
        <begin position="1"/>
        <end position="26"/>
    </location>
</feature>
<dbReference type="Proteomes" id="UP000295832">
    <property type="component" value="Unassembled WGS sequence"/>
</dbReference>
<evidence type="ECO:0000313" key="5">
    <source>
        <dbReference type="Proteomes" id="UP000295832"/>
    </source>
</evidence>
<dbReference type="NCBIfam" id="TIGR02867">
    <property type="entry name" value="spore_II_P"/>
    <property type="match status" value="1"/>
</dbReference>
<feature type="transmembrane region" description="Helical" evidence="2">
    <location>
        <begin position="320"/>
        <end position="341"/>
    </location>
</feature>
<proteinExistence type="predicted"/>
<sequence length="381" mass="41801">MNKRTILVLSLLFLVFNLIFTPMSFAKDKKDNYFSVVAESTGEVIFETAMAVNLGDYYINEQNKKYKVVKVDGKKGVAKFEETVKLLEGEDNLFALSQGLLADKGKKLIGIYNTHSDESYKPTSGTYSEPGNGDIYNVADMFAKKLEEKGVKVIHNKSKHDPHDGGAYERSRRTATRLVRKRPDAIFDIHRDGVPNPDEYVATINGKKYGKIRLVIGRQNPQMKVNDKFAKELKAVTDKYYPGLVKGIFYAKGKYNQDLSPRSLILEMGTHVLPQEAANVSVGSLADSVIKLLYGGTKEGALGIGGTTTEKTKKNESSGAFSAIIIILAIVVIGGGLLLTANEGGFGGALNRIKSVGSGEMSNSLGVKEEKDKEDKRKDDR</sequence>
<dbReference type="AlphaFoldDB" id="A0A4R8H0F8"/>
<evidence type="ECO:0000256" key="1">
    <source>
        <dbReference type="SAM" id="MobiDB-lite"/>
    </source>
</evidence>
<dbReference type="InterPro" id="IPR010897">
    <property type="entry name" value="Spore_II_P"/>
</dbReference>
<dbReference type="RefSeq" id="WP_208324364.1">
    <property type="nucleotide sequence ID" value="NZ_SOEG01000004.1"/>
</dbReference>
<name>A0A4R8H0F8_9FIRM</name>
<protein>
    <submittedName>
        <fullName evidence="4">Stage II sporulation protein P</fullName>
    </submittedName>
</protein>
<evidence type="ECO:0000256" key="3">
    <source>
        <dbReference type="SAM" id="SignalP"/>
    </source>
</evidence>
<evidence type="ECO:0000313" key="4">
    <source>
        <dbReference type="EMBL" id="TDX52902.1"/>
    </source>
</evidence>
<feature type="chain" id="PRO_5020570538" evidence="3">
    <location>
        <begin position="27"/>
        <end position="381"/>
    </location>
</feature>
<keyword evidence="3" id="KW-0732">Signal</keyword>
<keyword evidence="5" id="KW-1185">Reference proteome</keyword>
<keyword evidence="2" id="KW-1133">Transmembrane helix</keyword>
<dbReference type="Pfam" id="PF07454">
    <property type="entry name" value="SpoIIP"/>
    <property type="match status" value="1"/>
</dbReference>
<keyword evidence="2" id="KW-0472">Membrane</keyword>